<accession>A0A540N2T9</accession>
<dbReference type="Proteomes" id="UP000315295">
    <property type="component" value="Unassembled WGS sequence"/>
</dbReference>
<dbReference type="EMBL" id="VIEB01000124">
    <property type="protein sequence ID" value="TQE05355.1"/>
    <property type="molecule type" value="Genomic_DNA"/>
</dbReference>
<proteinExistence type="predicted"/>
<protein>
    <submittedName>
        <fullName evidence="1">Uncharacterized protein</fullName>
    </submittedName>
</protein>
<sequence>MRFNKLSIATWVDLQCDSSCCVLAGCSQQLWEKIRQSMATGKDEAVDGYGRTSAVRR</sequence>
<comment type="caution">
    <text evidence="1">The sequence shown here is derived from an EMBL/GenBank/DDBJ whole genome shotgun (WGS) entry which is preliminary data.</text>
</comment>
<gene>
    <name evidence="1" type="ORF">C1H46_009048</name>
</gene>
<name>A0A540N2T9_MALBA</name>
<organism evidence="1 2">
    <name type="scientific">Malus baccata</name>
    <name type="common">Siberian crab apple</name>
    <name type="synonym">Pyrus baccata</name>
    <dbReference type="NCBI Taxonomy" id="106549"/>
    <lineage>
        <taxon>Eukaryota</taxon>
        <taxon>Viridiplantae</taxon>
        <taxon>Streptophyta</taxon>
        <taxon>Embryophyta</taxon>
        <taxon>Tracheophyta</taxon>
        <taxon>Spermatophyta</taxon>
        <taxon>Magnoliopsida</taxon>
        <taxon>eudicotyledons</taxon>
        <taxon>Gunneridae</taxon>
        <taxon>Pentapetalae</taxon>
        <taxon>rosids</taxon>
        <taxon>fabids</taxon>
        <taxon>Rosales</taxon>
        <taxon>Rosaceae</taxon>
        <taxon>Amygdaloideae</taxon>
        <taxon>Maleae</taxon>
        <taxon>Malus</taxon>
    </lineage>
</organism>
<reference evidence="1 2" key="1">
    <citation type="journal article" date="2019" name="G3 (Bethesda)">
        <title>Sequencing of a Wild Apple (Malus baccata) Genome Unravels the Differences Between Cultivated and Wild Apple Species Regarding Disease Resistance and Cold Tolerance.</title>
        <authorList>
            <person name="Chen X."/>
        </authorList>
    </citation>
    <scope>NUCLEOTIDE SEQUENCE [LARGE SCALE GENOMIC DNA]</scope>
    <source>
        <strain evidence="2">cv. Shandingzi</strain>
        <tissue evidence="1">Leaves</tissue>
    </source>
</reference>
<evidence type="ECO:0000313" key="2">
    <source>
        <dbReference type="Proteomes" id="UP000315295"/>
    </source>
</evidence>
<dbReference type="AlphaFoldDB" id="A0A540N2T9"/>
<evidence type="ECO:0000313" key="1">
    <source>
        <dbReference type="EMBL" id="TQE05355.1"/>
    </source>
</evidence>
<keyword evidence="2" id="KW-1185">Reference proteome</keyword>